<name>A0ABT1ND39_9FIRM</name>
<reference evidence="2 3" key="1">
    <citation type="submission" date="2021-10" db="EMBL/GenBank/DDBJ databases">
        <title>Lutispora strain m25 sp. nov., a thermophilic, non-spore-forming bacterium isolated from a lab-scale methanogenic bioreactor digesting anaerobic sludge.</title>
        <authorList>
            <person name="El Houari A."/>
            <person name="Mcdonald J."/>
        </authorList>
    </citation>
    <scope>NUCLEOTIDE SEQUENCE [LARGE SCALE GENOMIC DNA]</scope>
    <source>
        <strain evidence="3">m25</strain>
    </source>
</reference>
<dbReference type="EMBL" id="JAJEKE010000003">
    <property type="protein sequence ID" value="MCQ1529162.1"/>
    <property type="molecule type" value="Genomic_DNA"/>
</dbReference>
<dbReference type="PANTHER" id="PTHR13174:SF3">
    <property type="entry name" value="D-GLUCURONYL C5-EPIMERASE"/>
    <property type="match status" value="1"/>
</dbReference>
<comment type="caution">
    <text evidence="2">The sequence shown here is derived from an EMBL/GenBank/DDBJ whole genome shotgun (WGS) entry which is preliminary data.</text>
</comment>
<gene>
    <name evidence="2" type="ORF">LJD61_06315</name>
</gene>
<dbReference type="Gene3D" id="2.60.120.260">
    <property type="entry name" value="Galactose-binding domain-like"/>
    <property type="match status" value="1"/>
</dbReference>
<organism evidence="2 3">
    <name type="scientific">Lutispora saccharofermentans</name>
    <dbReference type="NCBI Taxonomy" id="3024236"/>
    <lineage>
        <taxon>Bacteria</taxon>
        <taxon>Bacillati</taxon>
        <taxon>Bacillota</taxon>
        <taxon>Clostridia</taxon>
        <taxon>Lutisporales</taxon>
        <taxon>Lutisporaceae</taxon>
        <taxon>Lutispora</taxon>
    </lineage>
</organism>
<protein>
    <recommendedName>
        <fullName evidence="1">D-glucuronyl C5-epimerase C-terminal domain-containing protein</fullName>
    </recommendedName>
</protein>
<accession>A0ABT1ND39</accession>
<dbReference type="InterPro" id="IPR039721">
    <property type="entry name" value="C5-epimerase"/>
</dbReference>
<evidence type="ECO:0000259" key="1">
    <source>
        <dbReference type="Pfam" id="PF06662"/>
    </source>
</evidence>
<proteinExistence type="predicted"/>
<dbReference type="PANTHER" id="PTHR13174">
    <property type="entry name" value="D-GLUCURONYL C5-EPIMERASE"/>
    <property type="match status" value="1"/>
</dbReference>
<feature type="domain" description="D-glucuronyl C5-epimerase C-terminal" evidence="1">
    <location>
        <begin position="130"/>
        <end position="269"/>
    </location>
</feature>
<dbReference type="SUPFAM" id="SSF49785">
    <property type="entry name" value="Galactose-binding domain-like"/>
    <property type="match status" value="1"/>
</dbReference>
<keyword evidence="3" id="KW-1185">Reference proteome</keyword>
<dbReference type="RefSeq" id="WP_255226677.1">
    <property type="nucleotide sequence ID" value="NZ_JAJEKE010000003.1"/>
</dbReference>
<dbReference type="InterPro" id="IPR008979">
    <property type="entry name" value="Galactose-bd-like_sf"/>
</dbReference>
<sequence length="1091" mass="125723">MFGFYNIRNNKIRKYEIAFILISVILISITLAACSDANSVIKGGIVKDDIAMNQTDVNNAEHSVDKNGVPILKIKGVGEVRHPGWVGMYALQYSGNESFYDKEVDKDLTKFQACIKWLEENLEKNSNGDYVWLYKFDSTYNDVNIKAPWYSAFAQAVGIEALVAAYDTDKDIRHLEIAEKASKVLYRDINDGGLLFQKGNDIWFEEIPVPAENPTHVLNGHMRAVIALKKLAIASNNKIIDEWASKGAETLNRWLPKYDNGYWLRYDLNPKKNELLFRFTNPYGYKLADIPIDKITHRDPISGKEAILDVGNSDPEGELRIAGNDWGQIEEIDGRTVRRLKPVVPVSVAEGNDGEMHSPYTYFYLKLPMEWTDNLREDWLELTIEYKDEIQGNLSVQMRSICEGTAFRDLRDGDLLLTGSGKWRQWKIPIRPSDLGFWTGSFYSDKHVLYLKELTKYYDELSAWYNISTAYFNMNSIDLTKIKYVKNNVQEVLKQTPSIPLFSLDKEGAVRQHLAGKRTKFINGMWDGKSECGEPGYSPYTIAIQAIEGSKYFSDNFFMDKSLLNNFSQNYRREYNWITNENVNTISNESAYNWLNKNKVIIKDGYTWRFSFENAYNDVYQKPGWQSAFSQKYIIDAYMKINDKETVKKAAYAYKYPTSVGGISSLDKNNNIWFEEVPNNTHILNAHLTSLVTLNNVYEYLNDSIIGDVYEDGLKSLKKYLYTYDTGYWSKYDHNPKKEILFQIDWISGEKSPAIDTIELLNPQTNTATRVDVGSSNDFAGYPRISGSEWSSVENVDGKTARRFINGYKVNKEPIKNATRHNVYFFGVLPEQKFDDYFDVPSHKLLINYKDDVKGTFSIKAQSISEGNNLEFIPLRNAIVECVGDGKWKTAAITIRPQDLGWYMGSDYQKFHVDQLKLIADITKDWYFEQYTEKWEYYLSQYKNKKPVIEESDSLKLIDISSQVKVINSSPMYDGFEIENSLDGNPNDDYTAGIEGILPQFFILEISNKKEIKEIELIWESESNYGVSYTIEITEKDDKVKYKEDIVNQNGQYQKIILPNNISGEKIKFIINKTNGQNRILLRQIKINVLL</sequence>
<dbReference type="SUPFAM" id="SSF48208">
    <property type="entry name" value="Six-hairpin glycosidases"/>
    <property type="match status" value="1"/>
</dbReference>
<dbReference type="InterPro" id="IPR010598">
    <property type="entry name" value="C5-epim_C"/>
</dbReference>
<evidence type="ECO:0000313" key="2">
    <source>
        <dbReference type="EMBL" id="MCQ1529162.1"/>
    </source>
</evidence>
<feature type="domain" description="D-glucuronyl C5-epimerase C-terminal" evidence="1">
    <location>
        <begin position="607"/>
        <end position="734"/>
    </location>
</feature>
<dbReference type="InterPro" id="IPR008928">
    <property type="entry name" value="6-hairpin_glycosidase_sf"/>
</dbReference>
<evidence type="ECO:0000313" key="3">
    <source>
        <dbReference type="Proteomes" id="UP001651880"/>
    </source>
</evidence>
<dbReference type="Proteomes" id="UP001651880">
    <property type="component" value="Unassembled WGS sequence"/>
</dbReference>
<dbReference type="Pfam" id="PF06662">
    <property type="entry name" value="C5-epim_C"/>
    <property type="match status" value="2"/>
</dbReference>